<evidence type="ECO:0000256" key="2">
    <source>
        <dbReference type="RuleBase" id="RU362097"/>
    </source>
</evidence>
<sequence length="465" mass="52409">MRRCLKPLSMLLTGILLSACSTVTEEFDISVRHFNTPEKWQNNELLTEVKSGWLLQLENEQIQSLVLMALDNNFLLKQQAYSLQMQRQELIISNSTLWPSLDLVLSNSRRKNTSPNSYTSSASVDLNLKYELDLWGKLSDSDRQVNLDFMAKQAEFEQAKQQLVADVVIAWFKVIESKQLVTLYQQRADNSKQNLDIIESGYQQGLNSALDVYLSRTEVNNELSRTSEQQAKKVEAVRVLELLLGQYPEGQLNVDADLPLLNSDIPMGLPSELIKRKPQLIASWYQLLAKDAGLAFAHKQRFPSISLTASIKNSDSELSEVLSVSSIAWSLLGNLAMPLFNAGKLEANEEKSRLALKQNEQAYLQTLHDAFSDVENALTQETSLKQRYQMMVAAKENAIAAQRLSFENYQNGLVNYTTVLDAQSRSFDAQSTVIQIKNQLIKNRIQLHIALGGDFSATAHSKVMK</sequence>
<keyword evidence="2" id="KW-1134">Transmembrane beta strand</keyword>
<dbReference type="Proteomes" id="UP000198862">
    <property type="component" value="Unassembled WGS sequence"/>
</dbReference>
<gene>
    <name evidence="3" type="ORF">SAMN02745724_03541</name>
</gene>
<dbReference type="Gene3D" id="2.20.200.10">
    <property type="entry name" value="Outer membrane efflux proteins (OEP)"/>
    <property type="match status" value="1"/>
</dbReference>
<dbReference type="STRING" id="1123010.SAMN02745724_03541"/>
<name>A0A1I1PX69_9GAMM</name>
<organism evidence="3 4">
    <name type="scientific">Pseudoalteromonas denitrificans DSM 6059</name>
    <dbReference type="NCBI Taxonomy" id="1123010"/>
    <lineage>
        <taxon>Bacteria</taxon>
        <taxon>Pseudomonadati</taxon>
        <taxon>Pseudomonadota</taxon>
        <taxon>Gammaproteobacteria</taxon>
        <taxon>Alteromonadales</taxon>
        <taxon>Pseudoalteromonadaceae</taxon>
        <taxon>Pseudoalteromonas</taxon>
    </lineage>
</organism>
<dbReference type="PROSITE" id="PS51257">
    <property type="entry name" value="PROKAR_LIPOPROTEIN"/>
    <property type="match status" value="1"/>
</dbReference>
<dbReference type="OrthoDB" id="9770517at2"/>
<dbReference type="PANTHER" id="PTHR30203:SF30">
    <property type="entry name" value="OUTER MEMBRANE PROTEIN-RELATED"/>
    <property type="match status" value="1"/>
</dbReference>
<evidence type="ECO:0000313" key="4">
    <source>
        <dbReference type="Proteomes" id="UP000198862"/>
    </source>
</evidence>
<keyword evidence="2" id="KW-0812">Transmembrane</keyword>
<evidence type="ECO:0000256" key="1">
    <source>
        <dbReference type="ARBA" id="ARBA00007613"/>
    </source>
</evidence>
<dbReference type="EMBL" id="FOLO01000033">
    <property type="protein sequence ID" value="SFD11583.1"/>
    <property type="molecule type" value="Genomic_DNA"/>
</dbReference>
<dbReference type="AlphaFoldDB" id="A0A1I1PX69"/>
<comment type="subcellular location">
    <subcellularLocation>
        <location evidence="2">Cell outer membrane</location>
        <topology evidence="2">Lipid-anchor</topology>
    </subcellularLocation>
</comment>
<proteinExistence type="inferred from homology"/>
<dbReference type="SUPFAM" id="SSF56954">
    <property type="entry name" value="Outer membrane efflux proteins (OEP)"/>
    <property type="match status" value="1"/>
</dbReference>
<protein>
    <submittedName>
        <fullName evidence="3">Efflux transporter, outer membrane factor (OMF) lipoprotein, NodT family</fullName>
    </submittedName>
</protein>
<keyword evidence="2" id="KW-0472">Membrane</keyword>
<evidence type="ECO:0000313" key="3">
    <source>
        <dbReference type="EMBL" id="SFD11583.1"/>
    </source>
</evidence>
<feature type="chain" id="PRO_5011329025" evidence="2">
    <location>
        <begin position="20"/>
        <end position="465"/>
    </location>
</feature>
<dbReference type="GO" id="GO:0009279">
    <property type="term" value="C:cell outer membrane"/>
    <property type="evidence" value="ECO:0007669"/>
    <property type="project" value="UniProtKB-SubCell"/>
</dbReference>
<keyword evidence="2" id="KW-0732">Signal</keyword>
<comment type="similarity">
    <text evidence="1 2">Belongs to the outer membrane factor (OMF) (TC 1.B.17) family.</text>
</comment>
<dbReference type="InterPro" id="IPR003423">
    <property type="entry name" value="OMP_efflux"/>
</dbReference>
<dbReference type="Gene3D" id="1.20.1600.10">
    <property type="entry name" value="Outer membrane efflux proteins (OEP)"/>
    <property type="match status" value="1"/>
</dbReference>
<dbReference type="PANTHER" id="PTHR30203">
    <property type="entry name" value="OUTER MEMBRANE CATION EFFLUX PROTEIN"/>
    <property type="match status" value="1"/>
</dbReference>
<keyword evidence="2 3" id="KW-0449">Lipoprotein</keyword>
<dbReference type="GO" id="GO:0015562">
    <property type="term" value="F:efflux transmembrane transporter activity"/>
    <property type="evidence" value="ECO:0007669"/>
    <property type="project" value="InterPro"/>
</dbReference>
<keyword evidence="2" id="KW-0564">Palmitate</keyword>
<dbReference type="InterPro" id="IPR010131">
    <property type="entry name" value="MdtP/NodT-like"/>
</dbReference>
<accession>A0A1I1PX69</accession>
<dbReference type="Pfam" id="PF02321">
    <property type="entry name" value="OEP"/>
    <property type="match status" value="2"/>
</dbReference>
<reference evidence="3 4" key="1">
    <citation type="submission" date="2016-10" db="EMBL/GenBank/DDBJ databases">
        <authorList>
            <person name="de Groot N.N."/>
        </authorList>
    </citation>
    <scope>NUCLEOTIDE SEQUENCE [LARGE SCALE GENOMIC DNA]</scope>
    <source>
        <strain evidence="3 4">DSM 6059</strain>
    </source>
</reference>
<feature type="signal peptide" evidence="2">
    <location>
        <begin position="1"/>
        <end position="19"/>
    </location>
</feature>
<dbReference type="NCBIfam" id="TIGR01845">
    <property type="entry name" value="outer_NodT"/>
    <property type="match status" value="1"/>
</dbReference>
<dbReference type="RefSeq" id="WP_091987454.1">
    <property type="nucleotide sequence ID" value="NZ_FOLO01000033.1"/>
</dbReference>
<keyword evidence="4" id="KW-1185">Reference proteome</keyword>